<evidence type="ECO:0000313" key="1">
    <source>
        <dbReference type="EMBL" id="RZC81502.1"/>
    </source>
</evidence>
<dbReference type="Proteomes" id="UP000316621">
    <property type="component" value="Chromosome 10"/>
</dbReference>
<dbReference type="STRING" id="3469.A0A4Y7L9Z0"/>
<evidence type="ECO:0000313" key="2">
    <source>
        <dbReference type="Proteomes" id="UP000316621"/>
    </source>
</evidence>
<name>A0A4Y7L9Z0_PAPSO</name>
<accession>A0A4Y7L9Z0</accession>
<organism evidence="1 2">
    <name type="scientific">Papaver somniferum</name>
    <name type="common">Opium poppy</name>
    <dbReference type="NCBI Taxonomy" id="3469"/>
    <lineage>
        <taxon>Eukaryota</taxon>
        <taxon>Viridiplantae</taxon>
        <taxon>Streptophyta</taxon>
        <taxon>Embryophyta</taxon>
        <taxon>Tracheophyta</taxon>
        <taxon>Spermatophyta</taxon>
        <taxon>Magnoliopsida</taxon>
        <taxon>Ranunculales</taxon>
        <taxon>Papaveraceae</taxon>
        <taxon>Papaveroideae</taxon>
        <taxon>Papaver</taxon>
    </lineage>
</organism>
<reference evidence="1 2" key="1">
    <citation type="journal article" date="2018" name="Science">
        <title>The opium poppy genome and morphinan production.</title>
        <authorList>
            <person name="Guo L."/>
            <person name="Winzer T."/>
            <person name="Yang X."/>
            <person name="Li Y."/>
            <person name="Ning Z."/>
            <person name="He Z."/>
            <person name="Teodor R."/>
            <person name="Lu Y."/>
            <person name="Bowser T.A."/>
            <person name="Graham I.A."/>
            <person name="Ye K."/>
        </authorList>
    </citation>
    <scope>NUCLEOTIDE SEQUENCE [LARGE SCALE GENOMIC DNA]</scope>
    <source>
        <strain evidence="2">cv. HN1</strain>
        <tissue evidence="1">Leaves</tissue>
    </source>
</reference>
<evidence type="ECO:0008006" key="3">
    <source>
        <dbReference type="Google" id="ProtNLM"/>
    </source>
</evidence>
<dbReference type="Gramene" id="RZC81502">
    <property type="protein sequence ID" value="RZC81502"/>
    <property type="gene ID" value="C5167_044089"/>
</dbReference>
<protein>
    <recommendedName>
        <fullName evidence="3">CBS domain-containing protein</fullName>
    </recommendedName>
</protein>
<dbReference type="EMBL" id="CM010724">
    <property type="protein sequence ID" value="RZC81502.1"/>
    <property type="molecule type" value="Genomic_DNA"/>
</dbReference>
<dbReference type="AlphaFoldDB" id="A0A4Y7L9Z0"/>
<keyword evidence="2" id="KW-1185">Reference proteome</keyword>
<sequence>MFQVGVQLTIEGLQLLVIQARRVMAKLETYTKLTNVMVVAGAFQLVVPFMSVVCDALKFEFINWSFPLLKDVVVGDGNAELASEQLKSFLMLEMKLSGGGLKTVKKLSLLKSLTIPGGMTISDACQRMSARRVDAVLLTDANALFSGISTDKRGAEQGSVIAAAVGGVEC</sequence>
<proteinExistence type="predicted"/>
<gene>
    <name evidence="1" type="ORF">C5167_044089</name>
</gene>